<sequence length="85" mass="8938">MPDMIKECSGINIYGRTIKSILFSTDVSIIANNNADAVLAVYPFTPNPSIIKSIMLVASVPVLAGVDGGLTTGFRAANMSLFSES</sequence>
<protein>
    <submittedName>
        <fullName evidence="1">Uncharacterized protein</fullName>
    </submittedName>
</protein>
<organism evidence="1 2">
    <name type="scientific">Streptococcus ictaluri 707-05</name>
    <dbReference type="NCBI Taxonomy" id="764299"/>
    <lineage>
        <taxon>Bacteria</taxon>
        <taxon>Bacillati</taxon>
        <taxon>Bacillota</taxon>
        <taxon>Bacilli</taxon>
        <taxon>Lactobacillales</taxon>
        <taxon>Streptococcaceae</taxon>
        <taxon>Streptococcus</taxon>
    </lineage>
</organism>
<evidence type="ECO:0000313" key="1">
    <source>
        <dbReference type="EMBL" id="EHI70605.1"/>
    </source>
</evidence>
<dbReference type="AlphaFoldDB" id="G5K0E4"/>
<dbReference type="STRING" id="764299.STRIC_0065"/>
<evidence type="ECO:0000313" key="2">
    <source>
        <dbReference type="Proteomes" id="UP000003330"/>
    </source>
</evidence>
<keyword evidence="2" id="KW-1185">Reference proteome</keyword>
<proteinExistence type="predicted"/>
<name>G5K0E4_9STRE</name>
<comment type="caution">
    <text evidence="1">The sequence shown here is derived from an EMBL/GenBank/DDBJ whole genome shotgun (WGS) entry which is preliminary data.</text>
</comment>
<reference evidence="1 2" key="1">
    <citation type="journal article" date="2014" name="Int. J. Syst. Evol. Microbiol.">
        <title>Phylogenomics and the dynamic genome evolution of the genus Streptococcus.</title>
        <authorList>
            <consortium name="The Broad Institute Genome Sequencing Platform"/>
            <person name="Richards V.P."/>
            <person name="Palmer S.R."/>
            <person name="Pavinski Bitar P.D."/>
            <person name="Qin X."/>
            <person name="Weinstock G.M."/>
            <person name="Highlander S.K."/>
            <person name="Town C.D."/>
            <person name="Burne R.A."/>
            <person name="Stanhope M.J."/>
        </authorList>
    </citation>
    <scope>NUCLEOTIDE SEQUENCE [LARGE SCALE GENOMIC DNA]</scope>
    <source>
        <strain evidence="1 2">707-05</strain>
    </source>
</reference>
<gene>
    <name evidence="1" type="ORF">STRIC_0065</name>
</gene>
<dbReference type="eggNOG" id="COG3010">
    <property type="taxonomic scope" value="Bacteria"/>
</dbReference>
<dbReference type="EMBL" id="AEUX02000002">
    <property type="protein sequence ID" value="EHI70605.1"/>
    <property type="molecule type" value="Genomic_DNA"/>
</dbReference>
<accession>G5K0E4</accession>
<dbReference type="Proteomes" id="UP000003330">
    <property type="component" value="Unassembled WGS sequence"/>
</dbReference>